<evidence type="ECO:0000313" key="10">
    <source>
        <dbReference type="EMBL" id="MBD3663773.1"/>
    </source>
</evidence>
<dbReference type="Gene3D" id="3.30.70.1230">
    <property type="entry name" value="Nucleotide cyclase"/>
    <property type="match status" value="1"/>
</dbReference>
<dbReference type="PANTHER" id="PTHR11920:SF335">
    <property type="entry name" value="GUANYLATE CYCLASE"/>
    <property type="match status" value="1"/>
</dbReference>
<keyword evidence="6 7" id="KW-0456">Lyase</keyword>
<evidence type="ECO:0000256" key="7">
    <source>
        <dbReference type="RuleBase" id="RU000405"/>
    </source>
</evidence>
<feature type="transmembrane region" description="Helical" evidence="8">
    <location>
        <begin position="23"/>
        <end position="44"/>
    </location>
</feature>
<comment type="similarity">
    <text evidence="7">Belongs to the adenylyl cyclase class-4/guanylyl cyclase family.</text>
</comment>
<proteinExistence type="inferred from homology"/>
<keyword evidence="2 8" id="KW-0812">Transmembrane</keyword>
<keyword evidence="11" id="KW-1185">Reference proteome</keyword>
<evidence type="ECO:0000313" key="11">
    <source>
        <dbReference type="Proteomes" id="UP000635142"/>
    </source>
</evidence>
<feature type="transmembrane region" description="Helical" evidence="8">
    <location>
        <begin position="129"/>
        <end position="147"/>
    </location>
</feature>
<evidence type="ECO:0000259" key="9">
    <source>
        <dbReference type="PROSITE" id="PS50125"/>
    </source>
</evidence>
<dbReference type="GO" id="GO:0000166">
    <property type="term" value="F:nucleotide binding"/>
    <property type="evidence" value="ECO:0007669"/>
    <property type="project" value="UniProtKB-KW"/>
</dbReference>
<dbReference type="CDD" id="cd07302">
    <property type="entry name" value="CHD"/>
    <property type="match status" value="1"/>
</dbReference>
<evidence type="ECO:0000256" key="6">
    <source>
        <dbReference type="ARBA" id="ARBA00023239"/>
    </source>
</evidence>
<evidence type="ECO:0000256" key="8">
    <source>
        <dbReference type="SAM" id="Phobius"/>
    </source>
</evidence>
<accession>A0A927HEV6</accession>
<dbReference type="GO" id="GO:0016020">
    <property type="term" value="C:membrane"/>
    <property type="evidence" value="ECO:0007669"/>
    <property type="project" value="UniProtKB-SubCell"/>
</dbReference>
<sequence length="412" mass="44650">MLTSFLTGIATPPRGLTPSRARMYLIVKFGSLIGAPAHWLWAGFFWYLDIPFLVIWNLLSGVVFTAVFLSIHRPAAMRPSIIIALLEIPAHAVLATLYLGIAPAFWLFAIPPAMLSLGIDFWPRRARAVIATVLTLVLAICLTYVAYAGPVADIPQGWIAFFAAINGLGATGQLVVTFGVFDQAVERTEARLKREYDRAEGLLKNILPDPIALRLKDGETVIADEHKEVSVVFADIVDFTSASARLSPRELVETLNTVFSEFDALALAHGAEKIKTIGDAYMVVIGVPQAHETHAEAAVALAVAMHRTATALDHRVHFPVRLRIGINSGPVVAGVIGTHKFAYDLWGDAVNVASRMESHGDANKVMVSDSTRALLGGHYALRDEGLRDLKGKGPTQFWSLKPQTADVKGATC</sequence>
<dbReference type="InterPro" id="IPR018297">
    <property type="entry name" value="A/G_cyclase_CS"/>
</dbReference>
<dbReference type="GO" id="GO:0035556">
    <property type="term" value="P:intracellular signal transduction"/>
    <property type="evidence" value="ECO:0007669"/>
    <property type="project" value="InterPro"/>
</dbReference>
<organism evidence="10 11">
    <name type="scientific">Sulfitobacter aestuariivivens</name>
    <dbReference type="NCBI Taxonomy" id="2766981"/>
    <lineage>
        <taxon>Bacteria</taxon>
        <taxon>Pseudomonadati</taxon>
        <taxon>Pseudomonadota</taxon>
        <taxon>Alphaproteobacteria</taxon>
        <taxon>Rhodobacterales</taxon>
        <taxon>Roseobacteraceae</taxon>
        <taxon>Sulfitobacter</taxon>
    </lineage>
</organism>
<dbReference type="PANTHER" id="PTHR11920">
    <property type="entry name" value="GUANYLYL CYCLASE"/>
    <property type="match status" value="1"/>
</dbReference>
<dbReference type="Pfam" id="PF00211">
    <property type="entry name" value="Guanylate_cyc"/>
    <property type="match status" value="1"/>
</dbReference>
<dbReference type="SUPFAM" id="SSF55073">
    <property type="entry name" value="Nucleotide cyclase"/>
    <property type="match status" value="1"/>
</dbReference>
<dbReference type="RefSeq" id="WP_191074708.1">
    <property type="nucleotide sequence ID" value="NZ_JACTAG010000001.1"/>
</dbReference>
<keyword evidence="5 8" id="KW-0472">Membrane</keyword>
<dbReference type="PROSITE" id="PS50125">
    <property type="entry name" value="GUANYLATE_CYCLASE_2"/>
    <property type="match status" value="1"/>
</dbReference>
<gene>
    <name evidence="10" type="ORF">H9Q16_07560</name>
</gene>
<dbReference type="InterPro" id="IPR029787">
    <property type="entry name" value="Nucleotide_cyclase"/>
</dbReference>
<dbReference type="GO" id="GO:0009190">
    <property type="term" value="P:cyclic nucleotide biosynthetic process"/>
    <property type="evidence" value="ECO:0007669"/>
    <property type="project" value="InterPro"/>
</dbReference>
<dbReference type="AlphaFoldDB" id="A0A927HEV6"/>
<evidence type="ECO:0000256" key="5">
    <source>
        <dbReference type="ARBA" id="ARBA00023136"/>
    </source>
</evidence>
<feature type="transmembrane region" description="Helical" evidence="8">
    <location>
        <begin position="50"/>
        <end position="69"/>
    </location>
</feature>
<dbReference type="SMART" id="SM00044">
    <property type="entry name" value="CYCc"/>
    <property type="match status" value="1"/>
</dbReference>
<dbReference type="Proteomes" id="UP000635142">
    <property type="component" value="Unassembled WGS sequence"/>
</dbReference>
<feature type="transmembrane region" description="Helical" evidence="8">
    <location>
        <begin position="159"/>
        <end position="181"/>
    </location>
</feature>
<evidence type="ECO:0000256" key="4">
    <source>
        <dbReference type="ARBA" id="ARBA00022989"/>
    </source>
</evidence>
<name>A0A927HEV6_9RHOB</name>
<keyword evidence="3" id="KW-0547">Nucleotide-binding</keyword>
<dbReference type="GO" id="GO:0004016">
    <property type="term" value="F:adenylate cyclase activity"/>
    <property type="evidence" value="ECO:0007669"/>
    <property type="project" value="UniProtKB-ARBA"/>
</dbReference>
<reference evidence="10" key="1">
    <citation type="submission" date="2020-08" db="EMBL/GenBank/DDBJ databases">
        <title>Sulfitobacter aestuariivivens sp. nov., isolated from a tidal flat.</title>
        <authorList>
            <person name="Park S."/>
            <person name="Yoon J.-H."/>
        </authorList>
    </citation>
    <scope>NUCLEOTIDE SEQUENCE</scope>
    <source>
        <strain evidence="10">TSTF-M16</strain>
    </source>
</reference>
<evidence type="ECO:0000256" key="3">
    <source>
        <dbReference type="ARBA" id="ARBA00022741"/>
    </source>
</evidence>
<dbReference type="EMBL" id="JACTAG010000001">
    <property type="protein sequence ID" value="MBD3663773.1"/>
    <property type="molecule type" value="Genomic_DNA"/>
</dbReference>
<comment type="caution">
    <text evidence="10">The sequence shown here is derived from an EMBL/GenBank/DDBJ whole genome shotgun (WGS) entry which is preliminary data.</text>
</comment>
<dbReference type="PROSITE" id="PS00452">
    <property type="entry name" value="GUANYLATE_CYCLASE_1"/>
    <property type="match status" value="1"/>
</dbReference>
<evidence type="ECO:0000256" key="2">
    <source>
        <dbReference type="ARBA" id="ARBA00022692"/>
    </source>
</evidence>
<dbReference type="InterPro" id="IPR050401">
    <property type="entry name" value="Cyclic_nucleotide_synthase"/>
</dbReference>
<keyword evidence="4 8" id="KW-1133">Transmembrane helix</keyword>
<comment type="subcellular location">
    <subcellularLocation>
        <location evidence="1">Membrane</location>
    </subcellularLocation>
</comment>
<evidence type="ECO:0000256" key="1">
    <source>
        <dbReference type="ARBA" id="ARBA00004370"/>
    </source>
</evidence>
<dbReference type="InterPro" id="IPR001054">
    <property type="entry name" value="A/G_cyclase"/>
</dbReference>
<protein>
    <submittedName>
        <fullName evidence="10">Adenylate/guanylate cyclase domain-containing protein</fullName>
    </submittedName>
</protein>
<feature type="domain" description="Guanylate cyclase" evidence="9">
    <location>
        <begin position="230"/>
        <end position="357"/>
    </location>
</feature>